<dbReference type="EMBL" id="JARJCW010000001">
    <property type="protein sequence ID" value="KAJ7230065.1"/>
    <property type="molecule type" value="Genomic_DNA"/>
</dbReference>
<organism evidence="1 2">
    <name type="scientific">Mycena pura</name>
    <dbReference type="NCBI Taxonomy" id="153505"/>
    <lineage>
        <taxon>Eukaryota</taxon>
        <taxon>Fungi</taxon>
        <taxon>Dikarya</taxon>
        <taxon>Basidiomycota</taxon>
        <taxon>Agaricomycotina</taxon>
        <taxon>Agaricomycetes</taxon>
        <taxon>Agaricomycetidae</taxon>
        <taxon>Agaricales</taxon>
        <taxon>Marasmiineae</taxon>
        <taxon>Mycenaceae</taxon>
        <taxon>Mycena</taxon>
    </lineage>
</organism>
<evidence type="ECO:0000313" key="1">
    <source>
        <dbReference type="EMBL" id="KAJ7230065.1"/>
    </source>
</evidence>
<gene>
    <name evidence="1" type="ORF">GGX14DRAFT_553557</name>
</gene>
<reference evidence="1" key="1">
    <citation type="submission" date="2023-03" db="EMBL/GenBank/DDBJ databases">
        <title>Massive genome expansion in bonnet fungi (Mycena s.s.) driven by repeated elements and novel gene families across ecological guilds.</title>
        <authorList>
            <consortium name="Lawrence Berkeley National Laboratory"/>
            <person name="Harder C.B."/>
            <person name="Miyauchi S."/>
            <person name="Viragh M."/>
            <person name="Kuo A."/>
            <person name="Thoen E."/>
            <person name="Andreopoulos B."/>
            <person name="Lu D."/>
            <person name="Skrede I."/>
            <person name="Drula E."/>
            <person name="Henrissat B."/>
            <person name="Morin E."/>
            <person name="Kohler A."/>
            <person name="Barry K."/>
            <person name="LaButti K."/>
            <person name="Morin E."/>
            <person name="Salamov A."/>
            <person name="Lipzen A."/>
            <person name="Mereny Z."/>
            <person name="Hegedus B."/>
            <person name="Baldrian P."/>
            <person name="Stursova M."/>
            <person name="Weitz H."/>
            <person name="Taylor A."/>
            <person name="Grigoriev I.V."/>
            <person name="Nagy L.G."/>
            <person name="Martin F."/>
            <person name="Kauserud H."/>
        </authorList>
    </citation>
    <scope>NUCLEOTIDE SEQUENCE</scope>
    <source>
        <strain evidence="1">9144</strain>
    </source>
</reference>
<comment type="caution">
    <text evidence="1">The sequence shown here is derived from an EMBL/GenBank/DDBJ whole genome shotgun (WGS) entry which is preliminary data.</text>
</comment>
<proteinExistence type="predicted"/>
<dbReference type="Proteomes" id="UP001219525">
    <property type="component" value="Unassembled WGS sequence"/>
</dbReference>
<dbReference type="AlphaFoldDB" id="A0AAD6YVB0"/>
<name>A0AAD6YVB0_9AGAR</name>
<evidence type="ECO:0000313" key="2">
    <source>
        <dbReference type="Proteomes" id="UP001219525"/>
    </source>
</evidence>
<accession>A0AAD6YVB0</accession>
<sequence length="90" mass="9869">MEVLHVNHIFREDVDARVQFLVLGHVPLVYHVINIDNSDSESDAAIADTDTISLTALQESLEPADPAPRSFPSRLFNMGMSGHSGVDLLL</sequence>
<protein>
    <submittedName>
        <fullName evidence="1">Uncharacterized protein</fullName>
    </submittedName>
</protein>
<keyword evidence="2" id="KW-1185">Reference proteome</keyword>